<reference evidence="1 2" key="1">
    <citation type="journal article" date="2013" name="Genome Announc.">
        <title>Draft Genome Sequence of Sphingobium lactosutens Strain DS20T, Isolated from a Hexachlorocyclohexane Dumpsite.</title>
        <authorList>
            <person name="Kumar R."/>
            <person name="Dwivedi V."/>
            <person name="Negi V."/>
            <person name="Khurana J.P."/>
            <person name="Lal R."/>
        </authorList>
    </citation>
    <scope>NUCLEOTIDE SEQUENCE [LARGE SCALE GENOMIC DNA]</scope>
    <source>
        <strain evidence="1 2">DS20</strain>
    </source>
</reference>
<accession>T0HSN5</accession>
<name>T0HSN5_9SPHN</name>
<protein>
    <submittedName>
        <fullName evidence="1">Uncharacterized protein</fullName>
    </submittedName>
</protein>
<organism evidence="1 2">
    <name type="scientific">Sphingobium lactosutens DS20</name>
    <dbReference type="NCBI Taxonomy" id="1331060"/>
    <lineage>
        <taxon>Bacteria</taxon>
        <taxon>Pseudomonadati</taxon>
        <taxon>Pseudomonadota</taxon>
        <taxon>Alphaproteobacteria</taxon>
        <taxon>Sphingomonadales</taxon>
        <taxon>Sphingomonadaceae</taxon>
        <taxon>Sphingobium</taxon>
    </lineage>
</organism>
<dbReference type="Proteomes" id="UP000015531">
    <property type="component" value="Unassembled WGS sequence"/>
</dbReference>
<gene>
    <name evidence="1" type="ORF">RLDS_00310</name>
</gene>
<proteinExistence type="predicted"/>
<sequence length="54" mass="6260">MSRERYASWMPVRWQTFSIEVDPGFQQALESLDFDLGSPTFDSFEGVEADPVMR</sequence>
<keyword evidence="2" id="KW-1185">Reference proteome</keyword>
<dbReference type="EMBL" id="ATDP01000025">
    <property type="protein sequence ID" value="EQB19331.1"/>
    <property type="molecule type" value="Genomic_DNA"/>
</dbReference>
<evidence type="ECO:0000313" key="2">
    <source>
        <dbReference type="Proteomes" id="UP000015531"/>
    </source>
</evidence>
<dbReference type="AlphaFoldDB" id="T0HSN5"/>
<evidence type="ECO:0000313" key="1">
    <source>
        <dbReference type="EMBL" id="EQB19331.1"/>
    </source>
</evidence>
<comment type="caution">
    <text evidence="1">The sequence shown here is derived from an EMBL/GenBank/DDBJ whole genome shotgun (WGS) entry which is preliminary data.</text>
</comment>